<dbReference type="EMBL" id="UGPP01000001">
    <property type="protein sequence ID" value="STY71120.1"/>
    <property type="molecule type" value="Genomic_DNA"/>
</dbReference>
<evidence type="ECO:0000256" key="3">
    <source>
        <dbReference type="ARBA" id="ARBA00023125"/>
    </source>
</evidence>
<dbReference type="Gene3D" id="4.10.520.10">
    <property type="entry name" value="IHF-like DNA-binding proteins"/>
    <property type="match status" value="1"/>
</dbReference>
<dbReference type="PRINTS" id="PR01727">
    <property type="entry name" value="DNABINDINGHU"/>
</dbReference>
<name>A0A378NRV2_9FIRM</name>
<dbReference type="GO" id="GO:0003677">
    <property type="term" value="F:DNA binding"/>
    <property type="evidence" value="ECO:0007669"/>
    <property type="project" value="UniProtKB-KW"/>
</dbReference>
<gene>
    <name evidence="5" type="primary">hup_2</name>
    <name evidence="5" type="ORF">NCTC10571_01272</name>
</gene>
<accession>A0A378NRV2</accession>
<dbReference type="Pfam" id="PF00216">
    <property type="entry name" value="Bac_DNA_binding"/>
    <property type="match status" value="1"/>
</dbReference>
<evidence type="ECO:0000313" key="5">
    <source>
        <dbReference type="EMBL" id="STY71120.1"/>
    </source>
</evidence>
<dbReference type="GO" id="GO:0030527">
    <property type="term" value="F:structural constituent of chromatin"/>
    <property type="evidence" value="ECO:0007669"/>
    <property type="project" value="InterPro"/>
</dbReference>
<dbReference type="CDD" id="cd13831">
    <property type="entry name" value="HU"/>
    <property type="match status" value="1"/>
</dbReference>
<dbReference type="GO" id="GO:0030261">
    <property type="term" value="P:chromosome condensation"/>
    <property type="evidence" value="ECO:0007669"/>
    <property type="project" value="UniProtKB-KW"/>
</dbReference>
<evidence type="ECO:0000313" key="6">
    <source>
        <dbReference type="Proteomes" id="UP000255234"/>
    </source>
</evidence>
<keyword evidence="3" id="KW-0238">DNA-binding</keyword>
<keyword evidence="2" id="KW-0226">DNA condensation</keyword>
<dbReference type="AlphaFoldDB" id="A0A378NRV2"/>
<comment type="similarity">
    <text evidence="1 4">Belongs to the bacterial histone-like protein family.</text>
</comment>
<dbReference type="InterPro" id="IPR010992">
    <property type="entry name" value="IHF-like_DNA-bd_dom_sf"/>
</dbReference>
<dbReference type="SUPFAM" id="SSF47729">
    <property type="entry name" value="IHF-like DNA-binding proteins"/>
    <property type="match status" value="1"/>
</dbReference>
<dbReference type="InterPro" id="IPR000119">
    <property type="entry name" value="Hist_DNA-bd"/>
</dbReference>
<dbReference type="Proteomes" id="UP000255234">
    <property type="component" value="Unassembled WGS sequence"/>
</dbReference>
<organism evidence="5 6">
    <name type="scientific">Megamonas hypermegale</name>
    <dbReference type="NCBI Taxonomy" id="158847"/>
    <lineage>
        <taxon>Bacteria</taxon>
        <taxon>Bacillati</taxon>
        <taxon>Bacillota</taxon>
        <taxon>Negativicutes</taxon>
        <taxon>Selenomonadales</taxon>
        <taxon>Selenomonadaceae</taxon>
        <taxon>Megamonas</taxon>
    </lineage>
</organism>
<evidence type="ECO:0000256" key="4">
    <source>
        <dbReference type="RuleBase" id="RU003939"/>
    </source>
</evidence>
<proteinExistence type="inferred from homology"/>
<sequence>MTKTELITRISDELGLTKKEAEKNFNGIFSVIKDVLLEDGTIQINGFGAFSIKERSARNCYNFKTKESMLVPAFKTISFKQSRTLKDLINK</sequence>
<reference evidence="5 6" key="1">
    <citation type="submission" date="2018-06" db="EMBL/GenBank/DDBJ databases">
        <authorList>
            <consortium name="Pathogen Informatics"/>
            <person name="Doyle S."/>
        </authorList>
    </citation>
    <scope>NUCLEOTIDE SEQUENCE [LARGE SCALE GENOMIC DNA]</scope>
    <source>
        <strain evidence="5 6">NCTC10571</strain>
    </source>
</reference>
<protein>
    <submittedName>
        <fullName evidence="5">HB</fullName>
    </submittedName>
</protein>
<dbReference type="RefSeq" id="WP_115151494.1">
    <property type="nucleotide sequence ID" value="NZ_UGPP01000001.1"/>
</dbReference>
<dbReference type="PANTHER" id="PTHR33175:SF3">
    <property type="entry name" value="DNA-BINDING PROTEIN HU-BETA"/>
    <property type="match status" value="1"/>
</dbReference>
<evidence type="ECO:0000256" key="2">
    <source>
        <dbReference type="ARBA" id="ARBA00023067"/>
    </source>
</evidence>
<dbReference type="SMART" id="SM00411">
    <property type="entry name" value="BHL"/>
    <property type="match status" value="1"/>
</dbReference>
<evidence type="ECO:0000256" key="1">
    <source>
        <dbReference type="ARBA" id="ARBA00010529"/>
    </source>
</evidence>
<dbReference type="PANTHER" id="PTHR33175">
    <property type="entry name" value="DNA-BINDING PROTEIN HU"/>
    <property type="match status" value="1"/>
</dbReference>